<evidence type="ECO:0000256" key="1">
    <source>
        <dbReference type="SAM" id="MobiDB-lite"/>
    </source>
</evidence>
<proteinExistence type="predicted"/>
<name>A0A1L7WML5_9HELO</name>
<feature type="region of interest" description="Disordered" evidence="1">
    <location>
        <begin position="200"/>
        <end position="235"/>
    </location>
</feature>
<gene>
    <name evidence="2" type="ORF">PAC_03895</name>
</gene>
<organism evidence="2 3">
    <name type="scientific">Phialocephala subalpina</name>
    <dbReference type="NCBI Taxonomy" id="576137"/>
    <lineage>
        <taxon>Eukaryota</taxon>
        <taxon>Fungi</taxon>
        <taxon>Dikarya</taxon>
        <taxon>Ascomycota</taxon>
        <taxon>Pezizomycotina</taxon>
        <taxon>Leotiomycetes</taxon>
        <taxon>Helotiales</taxon>
        <taxon>Mollisiaceae</taxon>
        <taxon>Phialocephala</taxon>
        <taxon>Phialocephala fortinii species complex</taxon>
    </lineage>
</organism>
<sequence>MAFNESVLRANPKFSWAEDVEASHESGELSDEFTQSSDGSSRAFSQAESSWSNDTAPKVFTKVQLIEYSTELSPELQQSEDPQPTDLGPTTRGNVLNNPSIIYMGTSSNVSSVQCGTSSTEDKTNMGKLVTGMTDKFQEKVGTPLPSYLIVTKTKQEKKHFADLLERLKFPSPIVVSSNMGSLSRQSREPEHLAAGILHTPEFTRQDSPSHSTTIGRQQPRSGYQQAAPFHPRNRQELDQWHCMYPRTSLDHMPHLPFTVPPIKCPIPLATLGSAPNA</sequence>
<reference evidence="2 3" key="1">
    <citation type="submission" date="2016-03" db="EMBL/GenBank/DDBJ databases">
        <authorList>
            <person name="Ploux O."/>
        </authorList>
    </citation>
    <scope>NUCLEOTIDE SEQUENCE [LARGE SCALE GENOMIC DNA]</scope>
    <source>
        <strain evidence="2 3">UAMH 11012</strain>
    </source>
</reference>
<feature type="compositionally biased region" description="Polar residues" evidence="1">
    <location>
        <begin position="72"/>
        <end position="82"/>
    </location>
</feature>
<feature type="compositionally biased region" description="Polar residues" evidence="1">
    <location>
        <begin position="32"/>
        <end position="52"/>
    </location>
</feature>
<keyword evidence="3" id="KW-1185">Reference proteome</keyword>
<feature type="compositionally biased region" description="Polar residues" evidence="1">
    <location>
        <begin position="206"/>
        <end position="225"/>
    </location>
</feature>
<evidence type="ECO:0000313" key="3">
    <source>
        <dbReference type="Proteomes" id="UP000184330"/>
    </source>
</evidence>
<feature type="region of interest" description="Disordered" evidence="1">
    <location>
        <begin position="14"/>
        <end position="52"/>
    </location>
</feature>
<accession>A0A1L7WML5</accession>
<dbReference type="AlphaFoldDB" id="A0A1L7WML5"/>
<protein>
    <submittedName>
        <fullName evidence="2">Uncharacterized protein</fullName>
    </submittedName>
</protein>
<dbReference type="EMBL" id="FJOG01000004">
    <property type="protein sequence ID" value="CZR54012.1"/>
    <property type="molecule type" value="Genomic_DNA"/>
</dbReference>
<feature type="region of interest" description="Disordered" evidence="1">
    <location>
        <begin position="72"/>
        <end position="94"/>
    </location>
</feature>
<dbReference type="Proteomes" id="UP000184330">
    <property type="component" value="Unassembled WGS sequence"/>
</dbReference>
<evidence type="ECO:0000313" key="2">
    <source>
        <dbReference type="EMBL" id="CZR54012.1"/>
    </source>
</evidence>